<feature type="transmembrane region" description="Helical" evidence="7">
    <location>
        <begin position="875"/>
        <end position="892"/>
    </location>
</feature>
<dbReference type="AlphaFoldDB" id="A0A3B1C8C5"/>
<feature type="transmembrane region" description="Helical" evidence="7">
    <location>
        <begin position="925"/>
        <end position="949"/>
    </location>
</feature>
<evidence type="ECO:0000256" key="3">
    <source>
        <dbReference type="ARBA" id="ARBA00022475"/>
    </source>
</evidence>
<dbReference type="Gene3D" id="3.30.70.1320">
    <property type="entry name" value="Multidrug efflux transporter AcrB pore domain like"/>
    <property type="match status" value="1"/>
</dbReference>
<feature type="transmembrane region" description="Helical" evidence="7">
    <location>
        <begin position="446"/>
        <end position="465"/>
    </location>
</feature>
<feature type="transmembrane region" description="Helical" evidence="7">
    <location>
        <begin position="1012"/>
        <end position="1041"/>
    </location>
</feature>
<reference evidence="8" key="1">
    <citation type="submission" date="2018-06" db="EMBL/GenBank/DDBJ databases">
        <authorList>
            <person name="Zhirakovskaya E."/>
        </authorList>
    </citation>
    <scope>NUCLEOTIDE SEQUENCE</scope>
</reference>
<proteinExistence type="predicted"/>
<feature type="transmembrane region" description="Helical" evidence="7">
    <location>
        <begin position="348"/>
        <end position="379"/>
    </location>
</feature>
<dbReference type="Gene3D" id="3.30.70.1430">
    <property type="entry name" value="Multidrug efflux transporter AcrB pore domain"/>
    <property type="match status" value="2"/>
</dbReference>
<feature type="transmembrane region" description="Helical" evidence="7">
    <location>
        <begin position="899"/>
        <end position="919"/>
    </location>
</feature>
<dbReference type="Gene3D" id="3.30.2090.10">
    <property type="entry name" value="Multidrug efflux transporter AcrB TolC docking domain, DN and DC subdomains"/>
    <property type="match status" value="2"/>
</dbReference>
<evidence type="ECO:0000256" key="5">
    <source>
        <dbReference type="ARBA" id="ARBA00022989"/>
    </source>
</evidence>
<dbReference type="Gene3D" id="3.30.70.1440">
    <property type="entry name" value="Multidrug efflux transporter AcrB pore domain"/>
    <property type="match status" value="1"/>
</dbReference>
<dbReference type="SUPFAM" id="SSF82866">
    <property type="entry name" value="Multidrug efflux transporter AcrB transmembrane domain"/>
    <property type="match status" value="2"/>
</dbReference>
<dbReference type="PANTHER" id="PTHR32063">
    <property type="match status" value="1"/>
</dbReference>
<keyword evidence="4 7" id="KW-0812">Transmembrane</keyword>
<evidence type="ECO:0000313" key="8">
    <source>
        <dbReference type="EMBL" id="VAX20933.1"/>
    </source>
</evidence>
<sequence length="1047" mass="114872">MIASIIHWSLTNRFLVLIATAFIFLGGLWAIKNTPLDAIPDLSDVQVIVFTDYPGQSPQVVEDQVTYPLTTAMLSVPGTTVVRGYSFFGFSFVYIIFEDGIDMYWARSRVLEYLNYVAGRLPSGVTPTLGPDATGVGWIYEYALVDRTGQHDLSQLRSIQDWYLRYPLQTVKGVSEVASIGGYVKQYQVEVDPDALLAYNIPLSKVKYAIQRSNNDVGGRLIEMGETEYMVSGRGYIKSVKDLEITPIGVDKKSGTPIFLKDVANIQLGPELRRGIVELNGIGEVAGGVVIMRFGENAMATIEGVREKLDELKEGLPDGVEIIPVYDRGDLIERAVDNLKEKLIEESIVVSVICLLFLLHVRSALVAILTLPLGIMMAFMVMNWQGINANIMSLGGIAIAIGAMIDGAIVMIENAHKHLEEAEEAKKAPLTIDERWTAIGDASKEVGPALFFSLLIITVSFVPVFTLQAQEGRLFSPLAFTKTYAMASAAILAVTLVPVFMGYFIRGKIPKEASSPVNRFLHWVHSPSLMVAMRYRKTTIFASLLLLVVGVYPLMHIGSEFMPPLDEGDILYMPTTYPGISITKAKELMQQTDRILVSFPEVHHVFGKVGRAETATDPAPLSMMETTIRLKTKDKWPDPSKTTQELMSEMDAAIKFPGVANAWTMPIKTRIDMLSTGIKTPIGIKVAGPDLGVLEKIAGDIEQAVKMLPDTLSAFGDKTAGGYYVDFDISRERAARYGLTIGDVQDVISTAIGGMNITETVEGLERYPINLRYQRGLRDNLHDLKRVLIPTPTGAQVPLSMVAKLVMRRGPPSIKTEDARPNAWIYVDITSTDIGGYVKRAKEILKEKVDIPAGYTIGWSGQFEYMERAAQRLRIVVPVTLVIIFLLLYFNFGTIIEPFIVMLSIPFALVGGFWLVYVLGFNLSVAVGVGFIALAGVSAEIGVLVLTFIDHKVADHRKQAGGKLTTEEILESVHLGASLRVRPIAMTAVAIIAGLLPIMWGSGTGSGVMQRIAAPMVGGMVTATILCLLVLPVIYSTVLVWQENHRK</sequence>
<feature type="transmembrane region" description="Helical" evidence="7">
    <location>
        <begin position="391"/>
        <end position="412"/>
    </location>
</feature>
<dbReference type="SUPFAM" id="SSF82714">
    <property type="entry name" value="Multidrug efflux transporter AcrB TolC docking domain, DN and DC subdomains"/>
    <property type="match status" value="2"/>
</dbReference>
<protein>
    <submittedName>
        <fullName evidence="8">Cobalt-zinc-cadmium resistance protein CzcA Cation efflux system protein CusA</fullName>
    </submittedName>
</protein>
<dbReference type="GO" id="GO:0042910">
    <property type="term" value="F:xenobiotic transmembrane transporter activity"/>
    <property type="evidence" value="ECO:0007669"/>
    <property type="project" value="TreeGrafter"/>
</dbReference>
<keyword evidence="6 7" id="KW-0472">Membrane</keyword>
<feature type="transmembrane region" description="Helical" evidence="7">
    <location>
        <begin position="984"/>
        <end position="1000"/>
    </location>
</feature>
<dbReference type="NCBIfam" id="TIGR00914">
    <property type="entry name" value="2A0601"/>
    <property type="match status" value="1"/>
</dbReference>
<evidence type="ECO:0000256" key="4">
    <source>
        <dbReference type="ARBA" id="ARBA00022692"/>
    </source>
</evidence>
<feature type="transmembrane region" description="Helical" evidence="7">
    <location>
        <begin position="538"/>
        <end position="555"/>
    </location>
</feature>
<dbReference type="EMBL" id="UOGE01000062">
    <property type="protein sequence ID" value="VAX20933.1"/>
    <property type="molecule type" value="Genomic_DNA"/>
</dbReference>
<keyword evidence="5 7" id="KW-1133">Transmembrane helix</keyword>
<dbReference type="GO" id="GO:0008324">
    <property type="term" value="F:monoatomic cation transmembrane transporter activity"/>
    <property type="evidence" value="ECO:0007669"/>
    <property type="project" value="InterPro"/>
</dbReference>
<organism evidence="8">
    <name type="scientific">hydrothermal vent metagenome</name>
    <dbReference type="NCBI Taxonomy" id="652676"/>
    <lineage>
        <taxon>unclassified sequences</taxon>
        <taxon>metagenomes</taxon>
        <taxon>ecological metagenomes</taxon>
    </lineage>
</organism>
<dbReference type="SUPFAM" id="SSF82693">
    <property type="entry name" value="Multidrug efflux transporter AcrB pore domain, PN1, PN2, PC1 and PC2 subdomains"/>
    <property type="match status" value="2"/>
</dbReference>
<feature type="transmembrane region" description="Helical" evidence="7">
    <location>
        <begin position="80"/>
        <end position="97"/>
    </location>
</feature>
<accession>A0A3B1C8C5</accession>
<keyword evidence="3" id="KW-1003">Cell membrane</keyword>
<dbReference type="GO" id="GO:0005886">
    <property type="term" value="C:plasma membrane"/>
    <property type="evidence" value="ECO:0007669"/>
    <property type="project" value="UniProtKB-SubCell"/>
</dbReference>
<evidence type="ECO:0000256" key="2">
    <source>
        <dbReference type="ARBA" id="ARBA00022448"/>
    </source>
</evidence>
<feature type="transmembrane region" description="Helical" evidence="7">
    <location>
        <begin position="485"/>
        <end position="505"/>
    </location>
</feature>
<evidence type="ECO:0000256" key="6">
    <source>
        <dbReference type="ARBA" id="ARBA00023136"/>
    </source>
</evidence>
<evidence type="ECO:0000256" key="7">
    <source>
        <dbReference type="SAM" id="Phobius"/>
    </source>
</evidence>
<dbReference type="Gene3D" id="1.20.1640.10">
    <property type="entry name" value="Multidrug efflux transporter AcrB transmembrane domain"/>
    <property type="match status" value="2"/>
</dbReference>
<gene>
    <name evidence="8" type="ORF">MNBD_NITROSPINAE02-1472</name>
</gene>
<comment type="subcellular location">
    <subcellularLocation>
        <location evidence="1">Cell membrane</location>
        <topology evidence="1">Multi-pass membrane protein</topology>
    </subcellularLocation>
</comment>
<dbReference type="Pfam" id="PF00873">
    <property type="entry name" value="ACR_tran"/>
    <property type="match status" value="1"/>
</dbReference>
<dbReference type="InterPro" id="IPR027463">
    <property type="entry name" value="AcrB_DN_DC_subdom"/>
</dbReference>
<evidence type="ECO:0000256" key="1">
    <source>
        <dbReference type="ARBA" id="ARBA00004651"/>
    </source>
</evidence>
<dbReference type="InterPro" id="IPR001036">
    <property type="entry name" value="Acrflvin-R"/>
</dbReference>
<dbReference type="InterPro" id="IPR004763">
    <property type="entry name" value="CusA-like"/>
</dbReference>
<dbReference type="PRINTS" id="PR00702">
    <property type="entry name" value="ACRIFLAVINRP"/>
</dbReference>
<dbReference type="PANTHER" id="PTHR32063:SF19">
    <property type="entry name" value="CATION EFFLUX SYSTEM PROTEIN CUSA"/>
    <property type="match status" value="1"/>
</dbReference>
<name>A0A3B1C8C5_9ZZZZ</name>
<keyword evidence="2" id="KW-0813">Transport</keyword>